<dbReference type="HOGENOM" id="CLU_2805548_0_0_9"/>
<comment type="caution">
    <text evidence="1">The sequence shown here is derived from an EMBL/GenBank/DDBJ whole genome shotgun (WGS) entry which is preliminary data.</text>
</comment>
<keyword evidence="2" id="KW-1185">Reference proteome</keyword>
<organism evidence="1 2">
    <name type="scientific">Dialister invisus DSM 15470</name>
    <dbReference type="NCBI Taxonomy" id="592028"/>
    <lineage>
        <taxon>Bacteria</taxon>
        <taxon>Bacillati</taxon>
        <taxon>Bacillota</taxon>
        <taxon>Negativicutes</taxon>
        <taxon>Veillonellales</taxon>
        <taxon>Veillonellaceae</taxon>
        <taxon>Dialister</taxon>
    </lineage>
</organism>
<dbReference type="AlphaFoldDB" id="C9LN73"/>
<gene>
    <name evidence="1" type="ORF">GCWU000321_00992</name>
</gene>
<dbReference type="EMBL" id="ACIM02000001">
    <property type="protein sequence ID" value="EEW97008.1"/>
    <property type="molecule type" value="Genomic_DNA"/>
</dbReference>
<sequence length="67" mass="7530">MKVQLSCGALLEVNGFLCFPVSFTITKVNGDCLYLKIGHSGEIPDKYLPPFRICVGNWYEKEGNYIV</sequence>
<evidence type="ECO:0000313" key="1">
    <source>
        <dbReference type="EMBL" id="EEW97008.1"/>
    </source>
</evidence>
<proteinExistence type="predicted"/>
<accession>C9LN73</accession>
<evidence type="ECO:0000313" key="2">
    <source>
        <dbReference type="Proteomes" id="UP000004736"/>
    </source>
</evidence>
<name>C9LN73_9FIRM</name>
<dbReference type="STRING" id="592028.GCWU000321_00992"/>
<protein>
    <submittedName>
        <fullName evidence="1">Uncharacterized protein</fullName>
    </submittedName>
</protein>
<dbReference type="Proteomes" id="UP000004736">
    <property type="component" value="Unassembled WGS sequence"/>
</dbReference>
<reference evidence="1" key="1">
    <citation type="submission" date="2009-09" db="EMBL/GenBank/DDBJ databases">
        <authorList>
            <person name="Weinstock G."/>
            <person name="Sodergren E."/>
            <person name="Clifton S."/>
            <person name="Fulton L."/>
            <person name="Fulton B."/>
            <person name="Courtney L."/>
            <person name="Fronick C."/>
            <person name="Harrison M."/>
            <person name="Strong C."/>
            <person name="Farmer C."/>
            <person name="Delahaunty K."/>
            <person name="Markovic C."/>
            <person name="Hall O."/>
            <person name="Minx P."/>
            <person name="Tomlinson C."/>
            <person name="Mitreva M."/>
            <person name="Nelson J."/>
            <person name="Hou S."/>
            <person name="Wollam A."/>
            <person name="Pepin K.H."/>
            <person name="Johnson M."/>
            <person name="Bhonagiri V."/>
            <person name="Nash W.E."/>
            <person name="Warren W."/>
            <person name="Chinwalla A."/>
            <person name="Mardis E.R."/>
            <person name="Wilson R.K."/>
        </authorList>
    </citation>
    <scope>NUCLEOTIDE SEQUENCE [LARGE SCALE GENOMIC DNA]</scope>
    <source>
        <strain evidence="1">DSM 15470</strain>
    </source>
</reference>